<dbReference type="EMBL" id="JACLAX010000007">
    <property type="protein sequence ID" value="MBC2669187.1"/>
    <property type="molecule type" value="Genomic_DNA"/>
</dbReference>
<feature type="region of interest" description="Disordered" evidence="1">
    <location>
        <begin position="1"/>
        <end position="30"/>
    </location>
</feature>
<protein>
    <recommendedName>
        <fullName evidence="4">DUF4440 domain-containing protein</fullName>
    </recommendedName>
</protein>
<accession>A0A7X1FZF5</accession>
<evidence type="ECO:0000313" key="2">
    <source>
        <dbReference type="EMBL" id="MBC2669187.1"/>
    </source>
</evidence>
<organism evidence="2 3">
    <name type="scientific">Novosphingobium piscinae</name>
    <dbReference type="NCBI Taxonomy" id="1507448"/>
    <lineage>
        <taxon>Bacteria</taxon>
        <taxon>Pseudomonadati</taxon>
        <taxon>Pseudomonadota</taxon>
        <taxon>Alphaproteobacteria</taxon>
        <taxon>Sphingomonadales</taxon>
        <taxon>Sphingomonadaceae</taxon>
        <taxon>Novosphingobium</taxon>
    </lineage>
</organism>
<keyword evidence="3" id="KW-1185">Reference proteome</keyword>
<evidence type="ECO:0000313" key="3">
    <source>
        <dbReference type="Proteomes" id="UP000551327"/>
    </source>
</evidence>
<sequence>MADGAAAQERRGPPPGEQPGGPPGGRTSYANPSAVIAAELAFARDAQARGQWTAFAAAAAPEAVMFVPRMVWAQQWLLGRPNPPAAVRWQPHAVWSSCDGSLMLSRGAWQAGAGGASGWFTTLWQRQPDGAYRWVLDHGDSAAAPLPEPEMISAQIADCPPRAVRPVAGVAGGAPPRGGPARSAKPPKPPKPPKPRDLPPLDPAQRSGAAGDGSLRWQVAVDPDGARTLTVTWTKDGREQVLQVDRVAAPAAAG</sequence>
<dbReference type="Proteomes" id="UP000551327">
    <property type="component" value="Unassembled WGS sequence"/>
</dbReference>
<dbReference type="AlphaFoldDB" id="A0A7X1FZF5"/>
<evidence type="ECO:0008006" key="4">
    <source>
        <dbReference type="Google" id="ProtNLM"/>
    </source>
</evidence>
<evidence type="ECO:0000256" key="1">
    <source>
        <dbReference type="SAM" id="MobiDB-lite"/>
    </source>
</evidence>
<gene>
    <name evidence="2" type="ORF">H7F53_08530</name>
</gene>
<feature type="region of interest" description="Disordered" evidence="1">
    <location>
        <begin position="165"/>
        <end position="224"/>
    </location>
</feature>
<proteinExistence type="predicted"/>
<name>A0A7X1FZF5_9SPHN</name>
<reference evidence="2 3" key="1">
    <citation type="submission" date="2020-08" db="EMBL/GenBank/DDBJ databases">
        <title>The genome sequence of type strain Novosphingobium piscinae KCTC 42194.</title>
        <authorList>
            <person name="Liu Y."/>
        </authorList>
    </citation>
    <scope>NUCLEOTIDE SEQUENCE [LARGE SCALE GENOMIC DNA]</scope>
    <source>
        <strain evidence="2 3">KCTC 42194</strain>
    </source>
</reference>
<feature type="compositionally biased region" description="Pro residues" evidence="1">
    <location>
        <begin position="13"/>
        <end position="22"/>
    </location>
</feature>
<comment type="caution">
    <text evidence="2">The sequence shown here is derived from an EMBL/GenBank/DDBJ whole genome shotgun (WGS) entry which is preliminary data.</text>
</comment>